<feature type="transmembrane region" description="Helical" evidence="2">
    <location>
        <begin position="98"/>
        <end position="117"/>
    </location>
</feature>
<keyword evidence="2" id="KW-1133">Transmembrane helix</keyword>
<dbReference type="EMBL" id="JBGBPQ010000001">
    <property type="protein sequence ID" value="KAL1530590.1"/>
    <property type="molecule type" value="Genomic_DNA"/>
</dbReference>
<keyword evidence="2" id="KW-0472">Membrane</keyword>
<gene>
    <name evidence="3" type="ORF">AB1Y20_001490</name>
</gene>
<evidence type="ECO:0000256" key="1">
    <source>
        <dbReference type="SAM" id="MobiDB-lite"/>
    </source>
</evidence>
<keyword evidence="4" id="KW-1185">Reference proteome</keyword>
<feature type="region of interest" description="Disordered" evidence="1">
    <location>
        <begin position="66"/>
        <end position="85"/>
    </location>
</feature>
<organism evidence="3 4">
    <name type="scientific">Prymnesium parvum</name>
    <name type="common">Toxic golden alga</name>
    <dbReference type="NCBI Taxonomy" id="97485"/>
    <lineage>
        <taxon>Eukaryota</taxon>
        <taxon>Haptista</taxon>
        <taxon>Haptophyta</taxon>
        <taxon>Prymnesiophyceae</taxon>
        <taxon>Prymnesiales</taxon>
        <taxon>Prymnesiaceae</taxon>
        <taxon>Prymnesium</taxon>
    </lineage>
</organism>
<evidence type="ECO:0000313" key="3">
    <source>
        <dbReference type="EMBL" id="KAL1530590.1"/>
    </source>
</evidence>
<evidence type="ECO:0000313" key="4">
    <source>
        <dbReference type="Proteomes" id="UP001515480"/>
    </source>
</evidence>
<reference evidence="3 4" key="1">
    <citation type="journal article" date="2024" name="Science">
        <title>Giant polyketide synthase enzymes in the biosynthesis of giant marine polyether toxins.</title>
        <authorList>
            <person name="Fallon T.R."/>
            <person name="Shende V.V."/>
            <person name="Wierzbicki I.H."/>
            <person name="Pendleton A.L."/>
            <person name="Watervoot N.F."/>
            <person name="Auber R.P."/>
            <person name="Gonzalez D.J."/>
            <person name="Wisecaver J.H."/>
            <person name="Moore B.S."/>
        </authorList>
    </citation>
    <scope>NUCLEOTIDE SEQUENCE [LARGE SCALE GENOMIC DNA]</scope>
    <source>
        <strain evidence="3 4">12B1</strain>
    </source>
</reference>
<sequence length="153" mass="16829">MGLTRKTQHSRHPPVLRDGASFAARGPLEHHWHAGSSRDGTRSRTLRVARTPTMVRLRFPSFARRLSASIPQKKEPPPPVHPEKDPFKKGLPFLFQNNLTITGLVTILTVIFGYHAYLDLTAGSPVQGGEVESSAKVLPDGRVLMADGSIHKP</sequence>
<dbReference type="AlphaFoldDB" id="A0AB34KDV1"/>
<name>A0AB34KDV1_PRYPA</name>
<accession>A0AB34KDV1</accession>
<comment type="caution">
    <text evidence="3">The sequence shown here is derived from an EMBL/GenBank/DDBJ whole genome shotgun (WGS) entry which is preliminary data.</text>
</comment>
<dbReference type="Proteomes" id="UP001515480">
    <property type="component" value="Unassembled WGS sequence"/>
</dbReference>
<feature type="compositionally biased region" description="Basic and acidic residues" evidence="1">
    <location>
        <begin position="72"/>
        <end position="85"/>
    </location>
</feature>
<keyword evidence="2" id="KW-0812">Transmembrane</keyword>
<evidence type="ECO:0000256" key="2">
    <source>
        <dbReference type="SAM" id="Phobius"/>
    </source>
</evidence>
<protein>
    <submittedName>
        <fullName evidence="3">Uncharacterized protein</fullName>
    </submittedName>
</protein>
<proteinExistence type="predicted"/>